<name>A0A2M9YAB6_9LEPT</name>
<sequence length="179" mass="18999">MKKILLTKFSILLVAISLFTNCPGDKGDDTLSTLTTLYTLDPGIFGGCVFVYYGAKSVYPSVTATKGGGPVNVQVKNSSGVNYMGFVLMPNLQVGDVITVGLPATDSITFEAFKGGCPFSTSTVPTNMPASSSEIDPSMIGDETYDGNTYTVQTAGDYIIRYELIGAPDPNYNITVDIQ</sequence>
<dbReference type="RefSeq" id="WP_100711124.1">
    <property type="nucleotide sequence ID" value="NZ_NPDR01000006.1"/>
</dbReference>
<protein>
    <submittedName>
        <fullName evidence="1">Uncharacterized protein</fullName>
    </submittedName>
</protein>
<keyword evidence="2" id="KW-1185">Reference proteome</keyword>
<proteinExistence type="predicted"/>
<evidence type="ECO:0000313" key="2">
    <source>
        <dbReference type="Proteomes" id="UP000231926"/>
    </source>
</evidence>
<gene>
    <name evidence="1" type="ORF">CH362_14970</name>
</gene>
<dbReference type="EMBL" id="NPDR01000006">
    <property type="protein sequence ID" value="PJZ48501.1"/>
    <property type="molecule type" value="Genomic_DNA"/>
</dbReference>
<accession>A0A2M9YAB6</accession>
<dbReference type="Proteomes" id="UP000231926">
    <property type="component" value="Unassembled WGS sequence"/>
</dbReference>
<reference evidence="1 2" key="1">
    <citation type="submission" date="2017-07" db="EMBL/GenBank/DDBJ databases">
        <title>Leptospira spp. isolated from tropical soils.</title>
        <authorList>
            <person name="Thibeaux R."/>
            <person name="Iraola G."/>
            <person name="Ferres I."/>
            <person name="Bierque E."/>
            <person name="Girault D."/>
            <person name="Soupe-Gilbert M.-E."/>
            <person name="Picardeau M."/>
            <person name="Goarant C."/>
        </authorList>
    </citation>
    <scope>NUCLEOTIDE SEQUENCE [LARGE SCALE GENOMIC DNA]</scope>
    <source>
        <strain evidence="1 2">FH4-C-A2</strain>
    </source>
</reference>
<comment type="caution">
    <text evidence="1">The sequence shown here is derived from an EMBL/GenBank/DDBJ whole genome shotgun (WGS) entry which is preliminary data.</text>
</comment>
<dbReference type="OrthoDB" id="345520at2"/>
<evidence type="ECO:0000313" key="1">
    <source>
        <dbReference type="EMBL" id="PJZ48501.1"/>
    </source>
</evidence>
<organism evidence="1 2">
    <name type="scientific">Leptospira saintgironsiae</name>
    <dbReference type="NCBI Taxonomy" id="2023183"/>
    <lineage>
        <taxon>Bacteria</taxon>
        <taxon>Pseudomonadati</taxon>
        <taxon>Spirochaetota</taxon>
        <taxon>Spirochaetia</taxon>
        <taxon>Leptospirales</taxon>
        <taxon>Leptospiraceae</taxon>
        <taxon>Leptospira</taxon>
    </lineage>
</organism>
<dbReference type="AlphaFoldDB" id="A0A2M9YAB6"/>